<dbReference type="InterPro" id="IPR052579">
    <property type="entry name" value="Zinc_finger_SWIM"/>
</dbReference>
<name>A0A9J6GBK4_HAELO</name>
<keyword evidence="3" id="KW-1185">Reference proteome</keyword>
<protein>
    <recommendedName>
        <fullName evidence="1">ZSWIM1/3 RNaseH-like domain-containing protein</fullName>
    </recommendedName>
</protein>
<dbReference type="AlphaFoldDB" id="A0A9J6GBK4"/>
<evidence type="ECO:0000259" key="1">
    <source>
        <dbReference type="Pfam" id="PF21056"/>
    </source>
</evidence>
<reference evidence="2 3" key="1">
    <citation type="journal article" date="2020" name="Cell">
        <title>Large-Scale Comparative Analyses of Tick Genomes Elucidate Their Genetic Diversity and Vector Capacities.</title>
        <authorList>
            <consortium name="Tick Genome and Microbiome Consortium (TIGMIC)"/>
            <person name="Jia N."/>
            <person name="Wang J."/>
            <person name="Shi W."/>
            <person name="Du L."/>
            <person name="Sun Y."/>
            <person name="Zhan W."/>
            <person name="Jiang J.F."/>
            <person name="Wang Q."/>
            <person name="Zhang B."/>
            <person name="Ji P."/>
            <person name="Bell-Sakyi L."/>
            <person name="Cui X.M."/>
            <person name="Yuan T.T."/>
            <person name="Jiang B.G."/>
            <person name="Yang W.F."/>
            <person name="Lam T.T."/>
            <person name="Chang Q.C."/>
            <person name="Ding S.J."/>
            <person name="Wang X.J."/>
            <person name="Zhu J.G."/>
            <person name="Ruan X.D."/>
            <person name="Zhao L."/>
            <person name="Wei J.T."/>
            <person name="Ye R.Z."/>
            <person name="Que T.C."/>
            <person name="Du C.H."/>
            <person name="Zhou Y.H."/>
            <person name="Cheng J.X."/>
            <person name="Dai P.F."/>
            <person name="Guo W.B."/>
            <person name="Han X.H."/>
            <person name="Huang E.J."/>
            <person name="Li L.F."/>
            <person name="Wei W."/>
            <person name="Gao Y.C."/>
            <person name="Liu J.Z."/>
            <person name="Shao H.Z."/>
            <person name="Wang X."/>
            <person name="Wang C.C."/>
            <person name="Yang T.C."/>
            <person name="Huo Q.B."/>
            <person name="Li W."/>
            <person name="Chen H.Y."/>
            <person name="Chen S.E."/>
            <person name="Zhou L.G."/>
            <person name="Ni X.B."/>
            <person name="Tian J.H."/>
            <person name="Sheng Y."/>
            <person name="Liu T."/>
            <person name="Pan Y.S."/>
            <person name="Xia L.Y."/>
            <person name="Li J."/>
            <person name="Zhao F."/>
            <person name="Cao W.C."/>
        </authorList>
    </citation>
    <scope>NUCLEOTIDE SEQUENCE [LARGE SCALE GENOMIC DNA]</scope>
    <source>
        <strain evidence="2">HaeL-2018</strain>
    </source>
</reference>
<dbReference type="PANTHER" id="PTHR31569">
    <property type="entry name" value="SWIM-TYPE DOMAIN-CONTAINING PROTEIN"/>
    <property type="match status" value="1"/>
</dbReference>
<dbReference type="InterPro" id="IPR048324">
    <property type="entry name" value="ZSWIM1-3_RNaseH-like"/>
</dbReference>
<proteinExistence type="predicted"/>
<evidence type="ECO:0000313" key="3">
    <source>
        <dbReference type="Proteomes" id="UP000821853"/>
    </source>
</evidence>
<dbReference type="EMBL" id="JABSTR010000005">
    <property type="protein sequence ID" value="KAH9372145.1"/>
    <property type="molecule type" value="Genomic_DNA"/>
</dbReference>
<feature type="domain" description="ZSWIM1/3 RNaseH-like" evidence="1">
    <location>
        <begin position="137"/>
        <end position="193"/>
    </location>
</feature>
<dbReference type="Pfam" id="PF21056">
    <property type="entry name" value="ZSWIM1-3_RNaseH-like"/>
    <property type="match status" value="1"/>
</dbReference>
<organism evidence="2 3">
    <name type="scientific">Haemaphysalis longicornis</name>
    <name type="common">Bush tick</name>
    <dbReference type="NCBI Taxonomy" id="44386"/>
    <lineage>
        <taxon>Eukaryota</taxon>
        <taxon>Metazoa</taxon>
        <taxon>Ecdysozoa</taxon>
        <taxon>Arthropoda</taxon>
        <taxon>Chelicerata</taxon>
        <taxon>Arachnida</taxon>
        <taxon>Acari</taxon>
        <taxon>Parasitiformes</taxon>
        <taxon>Ixodida</taxon>
        <taxon>Ixodoidea</taxon>
        <taxon>Ixodidae</taxon>
        <taxon>Haemaphysalinae</taxon>
        <taxon>Haemaphysalis</taxon>
    </lineage>
</organism>
<gene>
    <name evidence="2" type="ORF">HPB48_009722</name>
</gene>
<evidence type="ECO:0000313" key="2">
    <source>
        <dbReference type="EMBL" id="KAH9372145.1"/>
    </source>
</evidence>
<dbReference type="VEuPathDB" id="VectorBase:HLOH_065420"/>
<accession>A0A9J6GBK4</accession>
<dbReference type="OrthoDB" id="124789at2759"/>
<dbReference type="Proteomes" id="UP000821853">
    <property type="component" value="Chromosome 3"/>
</dbReference>
<dbReference type="OMA" id="NINCPAH"/>
<comment type="caution">
    <text evidence="2">The sequence shown here is derived from an EMBL/GenBank/DDBJ whole genome shotgun (WGS) entry which is preliminary data.</text>
</comment>
<dbReference type="PANTHER" id="PTHR31569:SF4">
    <property type="entry name" value="SWIM-TYPE DOMAIN-CONTAINING PROTEIN"/>
    <property type="match status" value="1"/>
</dbReference>
<sequence>MNASAIALSIPIFPINTEYNPEFFCLYFRTFKQDCGFSVYLAAAKDGQYLEVRSINLEHNHPIQPELFKHLPQQRRLDPHLQAKARGLLELRAQKVLVREELERDSGNAVLMKDLSNIAAKGKALKTRNNLPEVVRVLQEKHKATVRLLTDENEDLQAIYFQDEGMKKSFQDCPEILFIDATYKLLETRWRVF</sequence>